<dbReference type="OrthoDB" id="639736at2"/>
<name>A0A562VNI0_9BACT</name>
<evidence type="ECO:0000313" key="2">
    <source>
        <dbReference type="Proteomes" id="UP000319449"/>
    </source>
</evidence>
<gene>
    <name evidence="1" type="ORF">JN12_01978</name>
</gene>
<dbReference type="Proteomes" id="UP000319449">
    <property type="component" value="Unassembled WGS sequence"/>
</dbReference>
<comment type="caution">
    <text evidence="1">The sequence shown here is derived from an EMBL/GenBank/DDBJ whole genome shotgun (WGS) entry which is preliminary data.</text>
</comment>
<accession>A0A562VNI0</accession>
<dbReference type="EMBL" id="VLLN01000010">
    <property type="protein sequence ID" value="TWJ19287.1"/>
    <property type="molecule type" value="Genomic_DNA"/>
</dbReference>
<dbReference type="Gene3D" id="3.40.50.11350">
    <property type="match status" value="1"/>
</dbReference>
<protein>
    <recommendedName>
        <fullName evidence="3">Glycosyl transferase family 11</fullName>
    </recommendedName>
</protein>
<sequence>MNQLFIDEFVGISNRLEALPLAFAIRRAYGHDIVLDWRELDSFSIDETRRGTVRIMARLGALRIRDCDEALFASLKGKKIILRSLNGPAELLDPIYLEVARKIHLCPALTEDIRATFDRVAGRPIVGVHIRHGDFTVTNEEMYDVRGTQWPAVPVWWYEKTMAAVATRQKDVCFFLSCTGDPAAFSTLHRNFDVITLGIDSPYAYKGPDHDSRVNPVADLFALACCPVILATPISCYSHWAANVLGKPTDCIVPRPGATPAAPLKGLLQLHGKRLPRWQAAGREGVDITTISDVFESVDLSRSADTSWL</sequence>
<reference evidence="1 2" key="1">
    <citation type="submission" date="2019-07" db="EMBL/GenBank/DDBJ databases">
        <title>Genomic Encyclopedia of Archaeal and Bacterial Type Strains, Phase II (KMG-II): from individual species to whole genera.</title>
        <authorList>
            <person name="Goeker M."/>
        </authorList>
    </citation>
    <scope>NUCLEOTIDE SEQUENCE [LARGE SCALE GENOMIC DNA]</scope>
    <source>
        <strain evidence="1 2">ATCC BAA-1139</strain>
    </source>
</reference>
<dbReference type="AlphaFoldDB" id="A0A562VNI0"/>
<keyword evidence="2" id="KW-1185">Reference proteome</keyword>
<dbReference type="RefSeq" id="WP_145021976.1">
    <property type="nucleotide sequence ID" value="NZ_VLLN01000010.1"/>
</dbReference>
<evidence type="ECO:0008006" key="3">
    <source>
        <dbReference type="Google" id="ProtNLM"/>
    </source>
</evidence>
<organism evidence="1 2">
    <name type="scientific">Geobacter argillaceus</name>
    <dbReference type="NCBI Taxonomy" id="345631"/>
    <lineage>
        <taxon>Bacteria</taxon>
        <taxon>Pseudomonadati</taxon>
        <taxon>Thermodesulfobacteriota</taxon>
        <taxon>Desulfuromonadia</taxon>
        <taxon>Geobacterales</taxon>
        <taxon>Geobacteraceae</taxon>
        <taxon>Geobacter</taxon>
    </lineage>
</organism>
<evidence type="ECO:0000313" key="1">
    <source>
        <dbReference type="EMBL" id="TWJ19287.1"/>
    </source>
</evidence>
<proteinExistence type="predicted"/>